<evidence type="ECO:0000313" key="4">
    <source>
        <dbReference type="EMBL" id="BAE84838.1"/>
    </source>
</evidence>
<organism evidence="4 5">
    <name type="scientific">Desulfitobacterium hafniense (strain Y51)</name>
    <dbReference type="NCBI Taxonomy" id="138119"/>
    <lineage>
        <taxon>Bacteria</taxon>
        <taxon>Bacillati</taxon>
        <taxon>Bacillota</taxon>
        <taxon>Clostridia</taxon>
        <taxon>Eubacteriales</taxon>
        <taxon>Desulfitobacteriaceae</taxon>
        <taxon>Desulfitobacterium</taxon>
    </lineage>
</organism>
<dbReference type="HOGENOM" id="CLU_080926_0_1_9"/>
<dbReference type="InterPro" id="IPR019606">
    <property type="entry name" value="GerMN"/>
</dbReference>
<feature type="domain" description="GerMN" evidence="3">
    <location>
        <begin position="95"/>
        <end position="181"/>
    </location>
</feature>
<dbReference type="eggNOG" id="COG5401">
    <property type="taxonomic scope" value="Bacteria"/>
</dbReference>
<dbReference type="Pfam" id="PF10646">
    <property type="entry name" value="Germane"/>
    <property type="match status" value="1"/>
</dbReference>
<evidence type="ECO:0000256" key="2">
    <source>
        <dbReference type="SAM" id="SignalP"/>
    </source>
</evidence>
<feature type="region of interest" description="Disordered" evidence="1">
    <location>
        <begin position="33"/>
        <end position="58"/>
    </location>
</feature>
<evidence type="ECO:0000256" key="1">
    <source>
        <dbReference type="SAM" id="MobiDB-lite"/>
    </source>
</evidence>
<name>Q24T04_DESHY</name>
<dbReference type="SMART" id="SM00909">
    <property type="entry name" value="Germane"/>
    <property type="match status" value="1"/>
</dbReference>
<dbReference type="Proteomes" id="UP000001946">
    <property type="component" value="Chromosome"/>
</dbReference>
<protein>
    <recommendedName>
        <fullName evidence="3">GerMN domain-containing protein</fullName>
    </recommendedName>
</protein>
<evidence type="ECO:0000259" key="3">
    <source>
        <dbReference type="SMART" id="SM00909"/>
    </source>
</evidence>
<dbReference type="STRING" id="138119.DSY3049"/>
<dbReference type="KEGG" id="dsy:DSY3049"/>
<feature type="compositionally biased region" description="Pro residues" evidence="1">
    <location>
        <begin position="38"/>
        <end position="57"/>
    </location>
</feature>
<keyword evidence="2" id="KW-0732">Signal</keyword>
<evidence type="ECO:0000313" key="5">
    <source>
        <dbReference type="Proteomes" id="UP000001946"/>
    </source>
</evidence>
<dbReference type="PROSITE" id="PS51257">
    <property type="entry name" value="PROKAR_LIPOPROTEIN"/>
    <property type="match status" value="1"/>
</dbReference>
<proteinExistence type="predicted"/>
<gene>
    <name evidence="4" type="ordered locus">DSY3049</name>
</gene>
<dbReference type="AlphaFoldDB" id="Q24T04"/>
<accession>Q24T04</accession>
<sequence length="199" mass="21205">MDCPMCKTKFRCLMIAFSIFLLTFGLVGCGSDDTTKNTPPPPPPNVNDPQNPDPVEPAPAETVKVTMYFPTSDATGLAPTERTINVAKAASEEVIAGMFKEFANPPSGLVAPLPKDTKLLDVKIKDGVATLNLSHSFRENFEGGATGEEMVLYSIVNSLTTLEDVDSVEFLLEGELKAAILGGLDTSTPVTANESLILK</sequence>
<feature type="chain" id="PRO_5038999936" description="GerMN domain-containing protein" evidence="2">
    <location>
        <begin position="29"/>
        <end position="199"/>
    </location>
</feature>
<feature type="signal peptide" evidence="2">
    <location>
        <begin position="1"/>
        <end position="28"/>
    </location>
</feature>
<dbReference type="EMBL" id="AP008230">
    <property type="protein sequence ID" value="BAE84838.1"/>
    <property type="molecule type" value="Genomic_DNA"/>
</dbReference>
<keyword evidence="5" id="KW-1185">Reference proteome</keyword>
<reference evidence="4 5" key="1">
    <citation type="journal article" date="2006" name="J. Bacteriol.">
        <title>Complete genome sequence of the dehalorespiring bacterium Desulfitobacterium hafniense Y51 and comparison with Dehalococcoides ethenogenes 195.</title>
        <authorList>
            <person name="Nonaka H."/>
            <person name="Keresztes G."/>
            <person name="Shinoda Y."/>
            <person name="Ikenaga Y."/>
            <person name="Abe M."/>
            <person name="Naito K."/>
            <person name="Inatomi K."/>
            <person name="Furukawa K."/>
            <person name="Inui M."/>
            <person name="Yukawa H."/>
        </authorList>
    </citation>
    <scope>NUCLEOTIDE SEQUENCE [LARGE SCALE GENOMIC DNA]</scope>
    <source>
        <strain evidence="4 5">Y51</strain>
    </source>
</reference>